<organism evidence="2 3">
    <name type="scientific">Streptomyces lasalocidi</name>
    <name type="common">Streptomyces lasaliensis</name>
    <dbReference type="NCBI Taxonomy" id="324833"/>
    <lineage>
        <taxon>Bacteria</taxon>
        <taxon>Bacillati</taxon>
        <taxon>Actinomycetota</taxon>
        <taxon>Actinomycetes</taxon>
        <taxon>Kitasatosporales</taxon>
        <taxon>Streptomycetaceae</taxon>
        <taxon>Streptomyces</taxon>
    </lineage>
</organism>
<feature type="signal peptide" evidence="1">
    <location>
        <begin position="1"/>
        <end position="28"/>
    </location>
</feature>
<dbReference type="Proteomes" id="UP000305929">
    <property type="component" value="Unassembled WGS sequence"/>
</dbReference>
<sequence>MRISGRSIVLGLSSLALAVLSFATPAAADTSQAATVMANGTVVAADGAELGQVTLHERGDGTKPPAELGNPLKWGAVVIKTDGSAVSPQGCVSASGGNWCYGYNTTTDGKYCYSNYYHATKMHHSTVKIGGGSNSAYAFAGQTSYANRTAGAAYTCETYYSVDE</sequence>
<evidence type="ECO:0008006" key="4">
    <source>
        <dbReference type="Google" id="ProtNLM"/>
    </source>
</evidence>
<dbReference type="InterPro" id="IPR006540">
    <property type="entry name" value="Lactococcin_972"/>
</dbReference>
<evidence type="ECO:0000313" key="3">
    <source>
        <dbReference type="Proteomes" id="UP000305929"/>
    </source>
</evidence>
<evidence type="ECO:0000256" key="1">
    <source>
        <dbReference type="SAM" id="SignalP"/>
    </source>
</evidence>
<proteinExistence type="predicted"/>
<dbReference type="Pfam" id="PF09683">
    <property type="entry name" value="Lactococcin_972"/>
    <property type="match status" value="1"/>
</dbReference>
<accession>A0A4V6XZ83</accession>
<gene>
    <name evidence="2" type="ORF">E4U91_35545</name>
</gene>
<dbReference type="Gene3D" id="2.60.40.2850">
    <property type="match status" value="1"/>
</dbReference>
<dbReference type="AlphaFoldDB" id="A0A4V6XZ83"/>
<name>A0A4V6XZ83_STRLS</name>
<protein>
    <recommendedName>
        <fullName evidence="4">Bacteriocin</fullName>
    </recommendedName>
</protein>
<dbReference type="OrthoDB" id="4259471at2"/>
<reference evidence="2 3" key="1">
    <citation type="submission" date="2019-04" db="EMBL/GenBank/DDBJ databases">
        <title>Streptomyces lasaliensis sp. nov., an Actinomycete isolated from soil which produces the polyether antibiotic lasalocid.</title>
        <authorList>
            <person name="Erwin G."/>
            <person name="Haber C."/>
        </authorList>
    </citation>
    <scope>NUCLEOTIDE SEQUENCE [LARGE SCALE GENOMIC DNA]</scope>
    <source>
        <strain evidence="2 3">X-537</strain>
    </source>
</reference>
<dbReference type="RefSeq" id="WP_137311210.1">
    <property type="nucleotide sequence ID" value="NZ_SZNQ01000003.1"/>
</dbReference>
<comment type="caution">
    <text evidence="2">The sequence shown here is derived from an EMBL/GenBank/DDBJ whole genome shotgun (WGS) entry which is preliminary data.</text>
</comment>
<keyword evidence="1" id="KW-0732">Signal</keyword>
<feature type="chain" id="PRO_5020184439" description="Bacteriocin" evidence="1">
    <location>
        <begin position="29"/>
        <end position="164"/>
    </location>
</feature>
<keyword evidence="3" id="KW-1185">Reference proteome</keyword>
<dbReference type="EMBL" id="SZNQ01000003">
    <property type="protein sequence ID" value="TKS96102.1"/>
    <property type="molecule type" value="Genomic_DNA"/>
</dbReference>
<evidence type="ECO:0000313" key="2">
    <source>
        <dbReference type="EMBL" id="TKS96102.1"/>
    </source>
</evidence>